<protein>
    <submittedName>
        <fullName evidence="3">Toluenesulfonate zinc-independent alcohol dehydrogenase</fullName>
    </submittedName>
</protein>
<dbReference type="Gene3D" id="3.40.50.720">
    <property type="entry name" value="NAD(P)-binding Rossmann-like Domain"/>
    <property type="match status" value="1"/>
</dbReference>
<dbReference type="PRINTS" id="PR00081">
    <property type="entry name" value="GDHRDH"/>
</dbReference>
<dbReference type="NCBIfam" id="NF005559">
    <property type="entry name" value="PRK07231.1"/>
    <property type="match status" value="1"/>
</dbReference>
<reference evidence="3" key="1">
    <citation type="submission" date="2015-10" db="EMBL/GenBank/DDBJ databases">
        <authorList>
            <person name="Gilbert D.G."/>
        </authorList>
    </citation>
    <scope>NUCLEOTIDE SEQUENCE</scope>
</reference>
<keyword evidence="2" id="KW-0560">Oxidoreductase</keyword>
<dbReference type="SUPFAM" id="SSF51735">
    <property type="entry name" value="NAD(P)-binding Rossmann-fold domains"/>
    <property type="match status" value="1"/>
</dbReference>
<dbReference type="InterPro" id="IPR036291">
    <property type="entry name" value="NAD(P)-bd_dom_sf"/>
</dbReference>
<dbReference type="InterPro" id="IPR002347">
    <property type="entry name" value="SDR_fam"/>
</dbReference>
<dbReference type="InterPro" id="IPR020904">
    <property type="entry name" value="Sc_DH/Rdtase_CS"/>
</dbReference>
<organism evidence="3">
    <name type="scientific">hydrothermal vent metagenome</name>
    <dbReference type="NCBI Taxonomy" id="652676"/>
    <lineage>
        <taxon>unclassified sequences</taxon>
        <taxon>metagenomes</taxon>
        <taxon>ecological metagenomes</taxon>
    </lineage>
</organism>
<accession>A0A160TSX2</accession>
<dbReference type="PANTHER" id="PTHR43639:SF1">
    <property type="entry name" value="SHORT-CHAIN DEHYDROGENASE_REDUCTASE FAMILY PROTEIN"/>
    <property type="match status" value="1"/>
</dbReference>
<dbReference type="FunFam" id="3.40.50.720:FF:000084">
    <property type="entry name" value="Short-chain dehydrogenase reductase"/>
    <property type="match status" value="1"/>
</dbReference>
<dbReference type="PRINTS" id="PR00080">
    <property type="entry name" value="SDRFAMILY"/>
</dbReference>
<dbReference type="AlphaFoldDB" id="A0A160TSX2"/>
<name>A0A160TSX2_9ZZZZ</name>
<dbReference type="PROSITE" id="PS00061">
    <property type="entry name" value="ADH_SHORT"/>
    <property type="match status" value="1"/>
</dbReference>
<dbReference type="EMBL" id="CZRL01000008">
    <property type="protein sequence ID" value="CUS49918.1"/>
    <property type="molecule type" value="Genomic_DNA"/>
</dbReference>
<dbReference type="PANTHER" id="PTHR43639">
    <property type="entry name" value="OXIDOREDUCTASE, SHORT-CHAIN DEHYDROGENASE/REDUCTASE FAMILY (AFU_ORTHOLOGUE AFUA_5G02870)"/>
    <property type="match status" value="1"/>
</dbReference>
<dbReference type="Pfam" id="PF13561">
    <property type="entry name" value="adh_short_C2"/>
    <property type="match status" value="1"/>
</dbReference>
<proteinExistence type="inferred from homology"/>
<evidence type="ECO:0000256" key="2">
    <source>
        <dbReference type="ARBA" id="ARBA00023002"/>
    </source>
</evidence>
<sequence>MRLQNKVAVITGAASGFGAGTARLFATEGAAVVVADISDEAGESVADSINTSGGKAVYVHADVTSRDDTRSMIDAAEKLGGRLDILINNAGYSHPNKEFATVTDHEFDRVYDVNVKAVFIAIQEALPVFRRNGGGCIINTSSTAALRPRPGLAVYCSSKGAVSNLTKALAVELAPDKIRVNAICPVIGETGMLETFMGVPDTPENRKKFEATIPLGRFSTPNDIAQTMLFLSSDDAEFLTGVALEVDGGRCV</sequence>
<evidence type="ECO:0000313" key="3">
    <source>
        <dbReference type="EMBL" id="CUS49918.1"/>
    </source>
</evidence>
<dbReference type="GO" id="GO:0016491">
    <property type="term" value="F:oxidoreductase activity"/>
    <property type="evidence" value="ECO:0007669"/>
    <property type="project" value="UniProtKB-KW"/>
</dbReference>
<evidence type="ECO:0000256" key="1">
    <source>
        <dbReference type="ARBA" id="ARBA00006484"/>
    </source>
</evidence>
<gene>
    <name evidence="3" type="ORF">MGWOODY_XGa2985</name>
</gene>
<comment type="similarity">
    <text evidence="1">Belongs to the short-chain dehydrogenases/reductases (SDR) family.</text>
</comment>